<sequence>MNDVVNAGPGAGPDVTVVVVTHAGRHLVQPCLDSLAAQSAPHRLLVVDNHSTDGTAELLAARLQADEILRTPANLGFAGAVAAALQVVGTRFVALLNDDAVADPDWLAQLLAVARDDPDAAAWTSLMLQFDHPELVNNAGAGLTPFGYGVDLAPDTPADAVPVGPVEVFGFCGGAALLRTDAVRAVGGFPAEYFLYYEDLDTGWRLRLAGWTIRRVPGSRVLHHHAATTDRRSELFHRHNERNRLWTLLRCAPLTFALTGLVRFVLTTASLALRQRLRADARQAAADHPNFRVGLRVGVLLETLRALPRLLRGRGRISAIAVRGRGAVLGEGIRGTLREQGHHPGR</sequence>
<keyword evidence="4 6" id="KW-0808">Transferase</keyword>
<gene>
    <name evidence="6" type="ORF">GIS00_09225</name>
</gene>
<dbReference type="CDD" id="cd04186">
    <property type="entry name" value="GT_2_like_c"/>
    <property type="match status" value="1"/>
</dbReference>
<keyword evidence="3" id="KW-0328">Glycosyltransferase</keyword>
<evidence type="ECO:0000256" key="1">
    <source>
        <dbReference type="ARBA" id="ARBA00004776"/>
    </source>
</evidence>
<evidence type="ECO:0000256" key="3">
    <source>
        <dbReference type="ARBA" id="ARBA00022676"/>
    </source>
</evidence>
<dbReference type="PANTHER" id="PTHR43179">
    <property type="entry name" value="RHAMNOSYLTRANSFERASE WBBL"/>
    <property type="match status" value="1"/>
</dbReference>
<dbReference type="Gene3D" id="3.90.550.10">
    <property type="entry name" value="Spore Coat Polysaccharide Biosynthesis Protein SpsA, Chain A"/>
    <property type="match status" value="1"/>
</dbReference>
<dbReference type="RefSeq" id="WP_154768147.1">
    <property type="nucleotide sequence ID" value="NZ_WLYK01000002.1"/>
</dbReference>
<dbReference type="Pfam" id="PF00535">
    <property type="entry name" value="Glycos_transf_2"/>
    <property type="match status" value="1"/>
</dbReference>
<dbReference type="EMBL" id="WLYK01000002">
    <property type="protein sequence ID" value="MTD14125.1"/>
    <property type="molecule type" value="Genomic_DNA"/>
</dbReference>
<proteinExistence type="inferred from homology"/>
<evidence type="ECO:0000256" key="2">
    <source>
        <dbReference type="ARBA" id="ARBA00006739"/>
    </source>
</evidence>
<protein>
    <submittedName>
        <fullName evidence="6">Glycosyltransferase</fullName>
    </submittedName>
</protein>
<evidence type="ECO:0000259" key="5">
    <source>
        <dbReference type="Pfam" id="PF00535"/>
    </source>
</evidence>
<comment type="caution">
    <text evidence="6">The sequence shown here is derived from an EMBL/GenBank/DDBJ whole genome shotgun (WGS) entry which is preliminary data.</text>
</comment>
<evidence type="ECO:0000256" key="4">
    <source>
        <dbReference type="ARBA" id="ARBA00022679"/>
    </source>
</evidence>
<feature type="domain" description="Glycosyltransferase 2-like" evidence="5">
    <location>
        <begin position="16"/>
        <end position="183"/>
    </location>
</feature>
<evidence type="ECO:0000313" key="7">
    <source>
        <dbReference type="Proteomes" id="UP000460221"/>
    </source>
</evidence>
<dbReference type="InterPro" id="IPR001173">
    <property type="entry name" value="Glyco_trans_2-like"/>
</dbReference>
<dbReference type="InterPro" id="IPR029044">
    <property type="entry name" value="Nucleotide-diphossugar_trans"/>
</dbReference>
<name>A0A7K1FJ12_9ACTN</name>
<dbReference type="Proteomes" id="UP000460221">
    <property type="component" value="Unassembled WGS sequence"/>
</dbReference>
<organism evidence="6 7">
    <name type="scientific">Nakamurella alba</name>
    <dbReference type="NCBI Taxonomy" id="2665158"/>
    <lineage>
        <taxon>Bacteria</taxon>
        <taxon>Bacillati</taxon>
        <taxon>Actinomycetota</taxon>
        <taxon>Actinomycetes</taxon>
        <taxon>Nakamurellales</taxon>
        <taxon>Nakamurellaceae</taxon>
        <taxon>Nakamurella</taxon>
    </lineage>
</organism>
<dbReference type="GO" id="GO:0016757">
    <property type="term" value="F:glycosyltransferase activity"/>
    <property type="evidence" value="ECO:0007669"/>
    <property type="project" value="UniProtKB-KW"/>
</dbReference>
<dbReference type="AlphaFoldDB" id="A0A7K1FJ12"/>
<keyword evidence="7" id="KW-1185">Reference proteome</keyword>
<comment type="similarity">
    <text evidence="2">Belongs to the glycosyltransferase 2 family.</text>
</comment>
<dbReference type="PANTHER" id="PTHR43179:SF12">
    <property type="entry name" value="GALACTOFURANOSYLTRANSFERASE GLFT2"/>
    <property type="match status" value="1"/>
</dbReference>
<comment type="pathway">
    <text evidence="1">Cell wall biogenesis; cell wall polysaccharide biosynthesis.</text>
</comment>
<accession>A0A7K1FJ12</accession>
<reference evidence="6 7" key="1">
    <citation type="submission" date="2019-11" db="EMBL/GenBank/DDBJ databases">
        <authorList>
            <person name="Jiang L.-Q."/>
        </authorList>
    </citation>
    <scope>NUCLEOTIDE SEQUENCE [LARGE SCALE GENOMIC DNA]</scope>
    <source>
        <strain evidence="6 7">YIM 132087</strain>
    </source>
</reference>
<evidence type="ECO:0000313" key="6">
    <source>
        <dbReference type="EMBL" id="MTD14125.1"/>
    </source>
</evidence>
<dbReference type="SUPFAM" id="SSF53448">
    <property type="entry name" value="Nucleotide-diphospho-sugar transferases"/>
    <property type="match status" value="1"/>
</dbReference>